<keyword evidence="10" id="KW-0456">Lyase</keyword>
<evidence type="ECO:0000256" key="9">
    <source>
        <dbReference type="ARBA" id="ARBA00023211"/>
    </source>
</evidence>
<evidence type="ECO:0000256" key="7">
    <source>
        <dbReference type="ARBA" id="ARBA00012927"/>
    </source>
</evidence>
<dbReference type="Pfam" id="PF03786">
    <property type="entry name" value="UxuA"/>
    <property type="match status" value="2"/>
</dbReference>
<comment type="caution">
    <text evidence="11">The sequence shown here is derived from an EMBL/GenBank/DDBJ whole genome shotgun (WGS) entry which is preliminary data.</text>
</comment>
<evidence type="ECO:0000256" key="10">
    <source>
        <dbReference type="ARBA" id="ARBA00023239"/>
    </source>
</evidence>
<evidence type="ECO:0000256" key="1">
    <source>
        <dbReference type="ARBA" id="ARBA00001794"/>
    </source>
</evidence>
<evidence type="ECO:0000256" key="8">
    <source>
        <dbReference type="ARBA" id="ARBA00023004"/>
    </source>
</evidence>
<dbReference type="PANTHER" id="PTHR30387">
    <property type="entry name" value="MANNONATE DEHYDRATASE"/>
    <property type="match status" value="1"/>
</dbReference>
<dbReference type="PANTHER" id="PTHR30387:SF2">
    <property type="entry name" value="MANNONATE DEHYDRATASE"/>
    <property type="match status" value="1"/>
</dbReference>
<dbReference type="PIRSF" id="PIRSF016049">
    <property type="entry name" value="Man_dehyd"/>
    <property type="match status" value="1"/>
</dbReference>
<protein>
    <recommendedName>
        <fullName evidence="7">mannonate dehydratase</fullName>
        <ecNumber evidence="7">4.2.1.8</ecNumber>
    </recommendedName>
</protein>
<organism evidence="11 12">
    <name type="scientific">Algoriphagus aestuariicola</name>
    <dbReference type="NCBI Taxonomy" id="1852016"/>
    <lineage>
        <taxon>Bacteria</taxon>
        <taxon>Pseudomonadati</taxon>
        <taxon>Bacteroidota</taxon>
        <taxon>Cytophagia</taxon>
        <taxon>Cytophagales</taxon>
        <taxon>Cyclobacteriaceae</taxon>
        <taxon>Algoriphagus</taxon>
    </lineage>
</organism>
<dbReference type="InterPro" id="IPR036237">
    <property type="entry name" value="Xyl_isomerase-like_sf"/>
</dbReference>
<comment type="cofactor">
    <cofactor evidence="2">
        <name>Mn(2+)</name>
        <dbReference type="ChEBI" id="CHEBI:29035"/>
    </cofactor>
</comment>
<dbReference type="EC" id="4.2.1.8" evidence="7"/>
<evidence type="ECO:0000256" key="5">
    <source>
        <dbReference type="ARBA" id="ARBA00004892"/>
    </source>
</evidence>
<proteinExistence type="inferred from homology"/>
<evidence type="ECO:0000256" key="2">
    <source>
        <dbReference type="ARBA" id="ARBA00001936"/>
    </source>
</evidence>
<dbReference type="SUPFAM" id="SSF51658">
    <property type="entry name" value="Xylose isomerase-like"/>
    <property type="match status" value="1"/>
</dbReference>
<sequence length="326" mass="36384">MLLPAKIDEKKWTLAKQIGVDYAITKAAPELTGELPPYDFGTLKTIKTNFQNKGLQLIGLEGDQFDMSSIKLGLPDRDQWIEKYILMLQNMGKLEIPLLCYNFMASIGWFRTRVDILERGGALVSGFYSEDVAGQLVEERLRVSEEKLWDNLFYFLDAVLPEAKSAGVKMALHPDDPPVSSLKGVARILTSALAFETVWDKFPSESNAITFCQASFLSMGENVAELAERWLAQERIAFLHIRDIAGDKNSFRETFHDNGPTDMVKMFRIYGKGGFTGPIRPDHAPAMYGETQHSFGGSTTVGYEITGKIFAVGYMRGILEAVKTEG</sequence>
<comment type="similarity">
    <text evidence="6">Belongs to the mannonate dehydratase family.</text>
</comment>
<comment type="function">
    <text evidence="4">Catalyzes the dehydration of D-mannonate.</text>
</comment>
<dbReference type="Gene3D" id="3.20.20.150">
    <property type="entry name" value="Divalent-metal-dependent TIM barrel enzymes"/>
    <property type="match status" value="1"/>
</dbReference>
<dbReference type="RefSeq" id="WP_206568039.1">
    <property type="nucleotide sequence ID" value="NZ_JAFKCW010000001.1"/>
</dbReference>
<evidence type="ECO:0000256" key="6">
    <source>
        <dbReference type="ARBA" id="ARBA00007389"/>
    </source>
</evidence>
<reference evidence="11 12" key="1">
    <citation type="submission" date="2021-03" db="EMBL/GenBank/DDBJ databases">
        <title>novel species isolated from a fishpond in China.</title>
        <authorList>
            <person name="Lu H."/>
            <person name="Cai Z."/>
        </authorList>
    </citation>
    <scope>NUCLEOTIDE SEQUENCE [LARGE SCALE GENOMIC DNA]</scope>
    <source>
        <strain evidence="11 12">JCM 31546</strain>
    </source>
</reference>
<evidence type="ECO:0000256" key="3">
    <source>
        <dbReference type="ARBA" id="ARBA00001954"/>
    </source>
</evidence>
<dbReference type="InterPro" id="IPR004628">
    <property type="entry name" value="Man_deHydtase"/>
</dbReference>
<keyword evidence="9" id="KW-0464">Manganese</keyword>
<evidence type="ECO:0000256" key="4">
    <source>
        <dbReference type="ARBA" id="ARBA00002713"/>
    </source>
</evidence>
<dbReference type="EMBL" id="JAFKCW010000001">
    <property type="protein sequence ID" value="MBN7800075.1"/>
    <property type="molecule type" value="Genomic_DNA"/>
</dbReference>
<evidence type="ECO:0000313" key="11">
    <source>
        <dbReference type="EMBL" id="MBN7800075.1"/>
    </source>
</evidence>
<comment type="catalytic activity">
    <reaction evidence="1">
        <text>D-mannonate = 2-dehydro-3-deoxy-D-gluconate + H2O</text>
        <dbReference type="Rhea" id="RHEA:20097"/>
        <dbReference type="ChEBI" id="CHEBI:15377"/>
        <dbReference type="ChEBI" id="CHEBI:17767"/>
        <dbReference type="ChEBI" id="CHEBI:57990"/>
        <dbReference type="EC" id="4.2.1.8"/>
    </reaction>
</comment>
<keyword evidence="8" id="KW-0408">Iron</keyword>
<comment type="pathway">
    <text evidence="5">Carbohydrate metabolism; pentose and glucuronate interconversion.</text>
</comment>
<keyword evidence="12" id="KW-1185">Reference proteome</keyword>
<dbReference type="Proteomes" id="UP000664698">
    <property type="component" value="Unassembled WGS sequence"/>
</dbReference>
<name>A0ABS3BLY2_9BACT</name>
<comment type="cofactor">
    <cofactor evidence="3">
        <name>Fe(2+)</name>
        <dbReference type="ChEBI" id="CHEBI:29033"/>
    </cofactor>
</comment>
<gene>
    <name evidence="11" type="ORF">J0A67_04335</name>
</gene>
<accession>A0ABS3BLY2</accession>
<evidence type="ECO:0000313" key="12">
    <source>
        <dbReference type="Proteomes" id="UP000664698"/>
    </source>
</evidence>